<name>A0ABD1IUS5_9TELE</name>
<reference evidence="11 12" key="1">
    <citation type="submission" date="2024-09" db="EMBL/GenBank/DDBJ databases">
        <title>A chromosome-level genome assembly of Gray's grenadier anchovy, Coilia grayii.</title>
        <authorList>
            <person name="Fu Z."/>
        </authorList>
    </citation>
    <scope>NUCLEOTIDE SEQUENCE [LARGE SCALE GENOMIC DNA]</scope>
    <source>
        <strain evidence="11">G4</strain>
        <tissue evidence="11">Muscle</tissue>
    </source>
</reference>
<dbReference type="PANTHER" id="PTHR24232:SF85">
    <property type="entry name" value="G-PROTEIN COUPLED RECEPTOR 4"/>
    <property type="match status" value="1"/>
</dbReference>
<keyword evidence="12" id="KW-1185">Reference proteome</keyword>
<dbReference type="PANTHER" id="PTHR24232">
    <property type="entry name" value="G-PROTEIN COUPLED RECEPTOR"/>
    <property type="match status" value="1"/>
</dbReference>
<evidence type="ECO:0000256" key="6">
    <source>
        <dbReference type="ARBA" id="ARBA00023170"/>
    </source>
</evidence>
<accession>A0ABD1IUS5</accession>
<dbReference type="Gene3D" id="1.20.1070.10">
    <property type="entry name" value="Rhodopsin 7-helix transmembrane proteins"/>
    <property type="match status" value="1"/>
</dbReference>
<dbReference type="EMBL" id="JBHFQA010000023">
    <property type="protein sequence ID" value="KAL2078722.1"/>
    <property type="molecule type" value="Genomic_DNA"/>
</dbReference>
<dbReference type="AlphaFoldDB" id="A0ABD1IUS5"/>
<keyword evidence="4" id="KW-0297">G-protein coupled receptor</keyword>
<gene>
    <name evidence="11" type="ORF">ACEWY4_026407</name>
</gene>
<sequence>METNGSSNITVLTNQTEDFDIYCRRFMAGPLVWTVFSTLCGCVGLPASVGLLWVLVQRQRIGLTSDIYMVNLTPMELIYNIFRPLSVLNFSVLHDEVVKEISLFVEGFQLNGRPLLMACICVDCHMAVAHPITYLNMKNSRCRLAVCALVWATTLTLNLFGRERQHLHLAIRGLLRLLIVSVITYCDVAILLALRKPDPAGKTDIHPQKRRALQVIINSLVMTVVSYLPQVLVSIASTLVPLGQQAMWVSDMAVKLGSFLGFGSL</sequence>
<proteinExistence type="predicted"/>
<dbReference type="Pfam" id="PF00001">
    <property type="entry name" value="7tm_1"/>
    <property type="match status" value="1"/>
</dbReference>
<evidence type="ECO:0000256" key="9">
    <source>
        <dbReference type="SAM" id="Phobius"/>
    </source>
</evidence>
<feature type="transmembrane region" description="Helical" evidence="9">
    <location>
        <begin position="142"/>
        <end position="161"/>
    </location>
</feature>
<keyword evidence="2 9" id="KW-0812">Transmembrane</keyword>
<dbReference type="Proteomes" id="UP001591681">
    <property type="component" value="Unassembled WGS sequence"/>
</dbReference>
<evidence type="ECO:0000259" key="10">
    <source>
        <dbReference type="PROSITE" id="PS50262"/>
    </source>
</evidence>
<evidence type="ECO:0000256" key="2">
    <source>
        <dbReference type="ARBA" id="ARBA00022692"/>
    </source>
</evidence>
<feature type="transmembrane region" description="Helical" evidence="9">
    <location>
        <begin position="173"/>
        <end position="194"/>
    </location>
</feature>
<evidence type="ECO:0000256" key="4">
    <source>
        <dbReference type="ARBA" id="ARBA00023040"/>
    </source>
</evidence>
<keyword evidence="3 9" id="KW-1133">Transmembrane helix</keyword>
<dbReference type="SUPFAM" id="SSF81321">
    <property type="entry name" value="Family A G protein-coupled receptor-like"/>
    <property type="match status" value="1"/>
</dbReference>
<evidence type="ECO:0000256" key="5">
    <source>
        <dbReference type="ARBA" id="ARBA00023136"/>
    </source>
</evidence>
<evidence type="ECO:0000256" key="1">
    <source>
        <dbReference type="ARBA" id="ARBA00004141"/>
    </source>
</evidence>
<dbReference type="PROSITE" id="PS50262">
    <property type="entry name" value="G_PROTEIN_RECEP_F1_2"/>
    <property type="match status" value="1"/>
</dbReference>
<dbReference type="GO" id="GO:0004930">
    <property type="term" value="F:G protein-coupled receptor activity"/>
    <property type="evidence" value="ECO:0007669"/>
    <property type="project" value="UniProtKB-KW"/>
</dbReference>
<comment type="caution">
    <text evidence="11">The sequence shown here is derived from an EMBL/GenBank/DDBJ whole genome shotgun (WGS) entry which is preliminary data.</text>
</comment>
<keyword evidence="7" id="KW-0325">Glycoprotein</keyword>
<organism evidence="11 12">
    <name type="scientific">Coilia grayii</name>
    <name type="common">Gray's grenadier anchovy</name>
    <dbReference type="NCBI Taxonomy" id="363190"/>
    <lineage>
        <taxon>Eukaryota</taxon>
        <taxon>Metazoa</taxon>
        <taxon>Chordata</taxon>
        <taxon>Craniata</taxon>
        <taxon>Vertebrata</taxon>
        <taxon>Euteleostomi</taxon>
        <taxon>Actinopterygii</taxon>
        <taxon>Neopterygii</taxon>
        <taxon>Teleostei</taxon>
        <taxon>Clupei</taxon>
        <taxon>Clupeiformes</taxon>
        <taxon>Clupeoidei</taxon>
        <taxon>Engraulidae</taxon>
        <taxon>Coilinae</taxon>
        <taxon>Coilia</taxon>
    </lineage>
</organism>
<feature type="transmembrane region" description="Helical" evidence="9">
    <location>
        <begin position="215"/>
        <end position="240"/>
    </location>
</feature>
<evidence type="ECO:0000256" key="7">
    <source>
        <dbReference type="ARBA" id="ARBA00023180"/>
    </source>
</evidence>
<comment type="subcellular location">
    <subcellularLocation>
        <location evidence="1">Membrane</location>
        <topology evidence="1">Multi-pass membrane protein</topology>
    </subcellularLocation>
</comment>
<evidence type="ECO:0000256" key="8">
    <source>
        <dbReference type="ARBA" id="ARBA00023224"/>
    </source>
</evidence>
<protein>
    <recommendedName>
        <fullName evidence="10">G-protein coupled receptors family 1 profile domain-containing protein</fullName>
    </recommendedName>
</protein>
<evidence type="ECO:0000256" key="3">
    <source>
        <dbReference type="ARBA" id="ARBA00022989"/>
    </source>
</evidence>
<dbReference type="InterPro" id="IPR017452">
    <property type="entry name" value="GPCR_Rhodpsn_7TM"/>
</dbReference>
<evidence type="ECO:0000313" key="12">
    <source>
        <dbReference type="Proteomes" id="UP001591681"/>
    </source>
</evidence>
<feature type="domain" description="G-protein coupled receptors family 1 profile" evidence="10">
    <location>
        <begin position="47"/>
        <end position="265"/>
    </location>
</feature>
<evidence type="ECO:0000313" key="11">
    <source>
        <dbReference type="EMBL" id="KAL2078722.1"/>
    </source>
</evidence>
<keyword evidence="6" id="KW-0675">Receptor</keyword>
<feature type="transmembrane region" description="Helical" evidence="9">
    <location>
        <begin position="31"/>
        <end position="56"/>
    </location>
</feature>
<keyword evidence="5 9" id="KW-0472">Membrane</keyword>
<keyword evidence="8" id="KW-0807">Transducer</keyword>
<dbReference type="InterPro" id="IPR000276">
    <property type="entry name" value="GPCR_Rhodpsn"/>
</dbReference>
<dbReference type="GO" id="GO:0016020">
    <property type="term" value="C:membrane"/>
    <property type="evidence" value="ECO:0007669"/>
    <property type="project" value="UniProtKB-SubCell"/>
</dbReference>